<evidence type="ECO:0000256" key="3">
    <source>
        <dbReference type="ARBA" id="ARBA00022691"/>
    </source>
</evidence>
<keyword evidence="2" id="KW-0004">4Fe-4S</keyword>
<sequence length="492" mass="55558">MADRPYEASKPVVIEQPYQYRRRELVEPDWTRFPGWAGVTEADWASAQWQRVNCVKNVKQLRAVLGDRLHDSFYEDLESDIAHSATMSMLLPPQMLNTMVPAVEETAPGSWTDAFYADPVRRYMLPVASDRRSDWPSHPFAARDSLHEHDMWAVEGLTHRYPTKVLAELLSTCPQYCGHCTRMDLVGNSTPTVDKRRLSLKPVDRQTAILDYLQAHPGVRDVVVSGGDVANLPWKQLERFLDRLLDVETIRDIRLATKALMGLPQHWLQDEVVEGMARVAKRAAGQGVNLAIHTHVNHVNSVTPAVARAAAAMLDAGVRDVRNQGVLMRGVNDTQADLLDLCFALQGEANILPYYFYMCDMIPNAEHWRTSVAQAQDLQTAIMGYLPGYATPRIICDVPMVGKRWVHQLSEYDRELGISYWTKNYRTSLEANDPDALTRRYPFYDPIDTLPKAGQQWWANMHAPREVKEAGNAAAVRSRQAAARQDEAAEVG</sequence>
<dbReference type="RefSeq" id="WP_106366695.1">
    <property type="nucleotide sequence ID" value="NZ_PVTJ01000014.1"/>
</dbReference>
<evidence type="ECO:0000256" key="7">
    <source>
        <dbReference type="ARBA" id="ARBA00023014"/>
    </source>
</evidence>
<comment type="caution">
    <text evidence="10">The sequence shown here is derived from an EMBL/GenBank/DDBJ whole genome shotgun (WGS) entry which is preliminary data.</text>
</comment>
<evidence type="ECO:0000259" key="9">
    <source>
        <dbReference type="PROSITE" id="PS51918"/>
    </source>
</evidence>
<dbReference type="SFLD" id="SFLDS00029">
    <property type="entry name" value="Radical_SAM"/>
    <property type="match status" value="1"/>
</dbReference>
<dbReference type="CDD" id="cd01335">
    <property type="entry name" value="Radical_SAM"/>
    <property type="match status" value="1"/>
</dbReference>
<feature type="compositionally biased region" description="Low complexity" evidence="8">
    <location>
        <begin position="470"/>
        <end position="483"/>
    </location>
</feature>
<dbReference type="AlphaFoldDB" id="A0A2T0UA45"/>
<comment type="cofactor">
    <cofactor evidence="1">
        <name>pyridoxal 5'-phosphate</name>
        <dbReference type="ChEBI" id="CHEBI:597326"/>
    </cofactor>
</comment>
<dbReference type="OrthoDB" id="9768064at2"/>
<evidence type="ECO:0000256" key="8">
    <source>
        <dbReference type="SAM" id="MobiDB-lite"/>
    </source>
</evidence>
<dbReference type="Gene3D" id="3.20.20.70">
    <property type="entry name" value="Aldolase class I"/>
    <property type="match status" value="1"/>
</dbReference>
<dbReference type="InterPro" id="IPR007197">
    <property type="entry name" value="rSAM"/>
</dbReference>
<evidence type="ECO:0000256" key="5">
    <source>
        <dbReference type="ARBA" id="ARBA00022898"/>
    </source>
</evidence>
<keyword evidence="11" id="KW-1185">Reference proteome</keyword>
<dbReference type="GO" id="GO:0003824">
    <property type="term" value="F:catalytic activity"/>
    <property type="evidence" value="ECO:0007669"/>
    <property type="project" value="InterPro"/>
</dbReference>
<accession>A0A2T0UA45</accession>
<name>A0A2T0UA45_9ACTN</name>
<organism evidence="10 11">
    <name type="scientific">Glycomyces artemisiae</name>
    <dbReference type="NCBI Taxonomy" id="1076443"/>
    <lineage>
        <taxon>Bacteria</taxon>
        <taxon>Bacillati</taxon>
        <taxon>Actinomycetota</taxon>
        <taxon>Actinomycetes</taxon>
        <taxon>Glycomycetales</taxon>
        <taxon>Glycomycetaceae</taxon>
        <taxon>Glycomyces</taxon>
    </lineage>
</organism>
<keyword evidence="7" id="KW-0411">Iron-sulfur</keyword>
<evidence type="ECO:0000256" key="2">
    <source>
        <dbReference type="ARBA" id="ARBA00022485"/>
    </source>
</evidence>
<evidence type="ECO:0000313" key="11">
    <source>
        <dbReference type="Proteomes" id="UP000238176"/>
    </source>
</evidence>
<dbReference type="EMBL" id="PVTJ01000014">
    <property type="protein sequence ID" value="PRY54815.1"/>
    <property type="molecule type" value="Genomic_DNA"/>
</dbReference>
<feature type="region of interest" description="Disordered" evidence="8">
    <location>
        <begin position="470"/>
        <end position="492"/>
    </location>
</feature>
<dbReference type="InterPro" id="IPR003739">
    <property type="entry name" value="Lys_aminomutase/Glu_NH3_mut"/>
</dbReference>
<dbReference type="InterPro" id="IPR058240">
    <property type="entry name" value="rSAM_sf"/>
</dbReference>
<keyword evidence="5" id="KW-0663">Pyridoxal phosphate</keyword>
<evidence type="ECO:0000256" key="4">
    <source>
        <dbReference type="ARBA" id="ARBA00022723"/>
    </source>
</evidence>
<protein>
    <submittedName>
        <fullName evidence="10">L-lysine 2,3-aminomutase</fullName>
    </submittedName>
</protein>
<dbReference type="PROSITE" id="PS51918">
    <property type="entry name" value="RADICAL_SAM"/>
    <property type="match status" value="1"/>
</dbReference>
<evidence type="ECO:0000313" key="10">
    <source>
        <dbReference type="EMBL" id="PRY54815.1"/>
    </source>
</evidence>
<dbReference type="GO" id="GO:0051539">
    <property type="term" value="F:4 iron, 4 sulfur cluster binding"/>
    <property type="evidence" value="ECO:0007669"/>
    <property type="project" value="UniProtKB-KW"/>
</dbReference>
<reference evidence="10 11" key="1">
    <citation type="submission" date="2018-03" db="EMBL/GenBank/DDBJ databases">
        <title>Genomic Encyclopedia of Type Strains, Phase III (KMG-III): the genomes of soil and plant-associated and newly described type strains.</title>
        <authorList>
            <person name="Whitman W."/>
        </authorList>
    </citation>
    <scope>NUCLEOTIDE SEQUENCE [LARGE SCALE GENOMIC DNA]</scope>
    <source>
        <strain evidence="10 11">CGMCC 4.7067</strain>
    </source>
</reference>
<dbReference type="Proteomes" id="UP000238176">
    <property type="component" value="Unassembled WGS sequence"/>
</dbReference>
<keyword evidence="4" id="KW-0479">Metal-binding</keyword>
<gene>
    <name evidence="10" type="ORF">B0I28_11487</name>
</gene>
<dbReference type="SUPFAM" id="SSF102114">
    <property type="entry name" value="Radical SAM enzymes"/>
    <property type="match status" value="1"/>
</dbReference>
<keyword evidence="6" id="KW-0408">Iron</keyword>
<proteinExistence type="predicted"/>
<dbReference type="GO" id="GO:0046872">
    <property type="term" value="F:metal ion binding"/>
    <property type="evidence" value="ECO:0007669"/>
    <property type="project" value="UniProtKB-KW"/>
</dbReference>
<dbReference type="PANTHER" id="PTHR30538:SF0">
    <property type="entry name" value="L-LYSINE 2,3-AMINOMUTASE AQ_1632-RELATED"/>
    <property type="match status" value="1"/>
</dbReference>
<feature type="domain" description="Radical SAM core" evidence="9">
    <location>
        <begin position="159"/>
        <end position="390"/>
    </location>
</feature>
<keyword evidence="3" id="KW-0949">S-adenosyl-L-methionine</keyword>
<evidence type="ECO:0000256" key="1">
    <source>
        <dbReference type="ARBA" id="ARBA00001933"/>
    </source>
</evidence>
<evidence type="ECO:0000256" key="6">
    <source>
        <dbReference type="ARBA" id="ARBA00023004"/>
    </source>
</evidence>
<dbReference type="PANTHER" id="PTHR30538">
    <property type="entry name" value="LYSINE 2,3-AMINOMUTASE-RELATED"/>
    <property type="match status" value="1"/>
</dbReference>
<dbReference type="InterPro" id="IPR013785">
    <property type="entry name" value="Aldolase_TIM"/>
</dbReference>